<protein>
    <recommendedName>
        <fullName evidence="3">LamG-like jellyroll fold domain-containing protein</fullName>
    </recommendedName>
</protein>
<dbReference type="Gene3D" id="2.60.120.200">
    <property type="match status" value="1"/>
</dbReference>
<name>A0A0F7LBT8_9VIRU</name>
<reference evidence="4" key="1">
    <citation type="journal article" date="2015" name="Front. Microbiol.">
        <title>Combining genomic sequencing methods to explore viral diversity and reveal potential virus-host interactions.</title>
        <authorList>
            <person name="Chow C.E."/>
            <person name="Winget D.M."/>
            <person name="White R.A.III."/>
            <person name="Hallam S.J."/>
            <person name="Suttle C.A."/>
        </authorList>
    </citation>
    <scope>NUCLEOTIDE SEQUENCE</scope>
    <source>
        <strain evidence="4">Oxic3_1</strain>
    </source>
</reference>
<keyword evidence="2" id="KW-1015">Disulfide bond</keyword>
<dbReference type="EMBL" id="KR029607">
    <property type="protein sequence ID" value="AKH48666.1"/>
    <property type="molecule type" value="Genomic_DNA"/>
</dbReference>
<dbReference type="NCBIfam" id="TIGR02167">
    <property type="entry name" value="Liste_lipo_26"/>
    <property type="match status" value="2"/>
</dbReference>
<feature type="domain" description="LamG-like jellyroll fold" evidence="3">
    <location>
        <begin position="1829"/>
        <end position="1961"/>
    </location>
</feature>
<dbReference type="SUPFAM" id="SSF49899">
    <property type="entry name" value="Concanavalin A-like lectins/glucanases"/>
    <property type="match status" value="1"/>
</dbReference>
<accession>A0A0F7LBT8</accession>
<evidence type="ECO:0000256" key="1">
    <source>
        <dbReference type="ARBA" id="ARBA00022729"/>
    </source>
</evidence>
<evidence type="ECO:0000256" key="2">
    <source>
        <dbReference type="ARBA" id="ARBA00023157"/>
    </source>
</evidence>
<sequence>MFGGLGMPIPYLSNKPGPGRPGWGPTGAYDFQLEFQGPGTFSYNGSRADGSTSYSLDLGDGTTYSSLGAGAITHTFGAGTFTILINSEEDSGPLDTFQITGTQANKNRVTKILSWGKVPWKNLNSAFQNCQGLTKIDGGVLTGGTSCNLNSAFRGCTGLTEAICKNWDLSSGCSTYWLFESCTNLELLDLTGAKFAVTAASNFSFSTVGTNVSIGCDFKMANLNLTGTTNSTAGMQWFQSSKFKDGSNLSNWVFPSALNSVRGDQMFNASVINGTLDLSNWTWPNQTFPSFSSINGALTSQNGSKIKLSNWDLSAVSNFGGVFQGCKVYELEGLSTWNACAGGGSAYRMFSSATLMRFNPSDNLSDAFMASLTPIYVTEMFNSFSQSLLDSERGPCPNLNGLDLSNAVNTTVHGFLMFMRYSKWTNTPDFSNVTFPSTNLFNFSNAFDGFRTTGTGSDSVFNFNPITVKPANFNSAFYFAHGLSEVNIGSNVDMSSMTSINGMFRLINYNTAAATFTNVTFPTDADFSSLTSIGNAFEDLSGSPFMSVCQVDNFFRRLRATNDNSNVTANFYSNKVTEAPSVVRSYVDYFDNTKGWNITLPSPDATLPFVYPTYGVNPEVYSTGISPTTVPSGATFSTTTSGVTVNASTGVISWASTFRGGIDLKCTYSNGCYNEVKFIVQVPFVMRTVIPASGSTSAYLLKPQMSAGECFVNWGDTVETLTGDTTHNYPASGSDTTYDIEIFDSPGGSKFEGFNAAWDTTTITSYENSIMKWGDIQWKNNSWFLASLPNSAIAKLRLSAPNGASHKPDLSQVTSLYQLFYNQQKSKNLIWEDVNNNLADWDTSTITNMGYAFFLSGSVSSRPSDSQPNIMQLSNWDTSNVTDMIGIFFSWANSGNGYHPSNIGVDVTNWNTQNVQNFSSAFRCKGTITGIENLRTESCTNMSYMFDSRVFPGNVNTKYVDGALRWDVSKVSNFTSFSYNSSSSQGLFPDKWKLSGDGQDINMANAFYGFDFDINDSPDLCATKTVNETWYGGTSYTAWDMSNTTSISSMFFGAGTNAAQVPPPNGYNPNISTWQMSSKFTTMQYFARADGSQIKGLLGIDQDLGHWNVTNISSPNGLLQIIGFRTADERPSFSTANYDSILSITDGWGSQAANVNSGVNMDFGFSKYSPGNIFEGAQGTNTYQSNSIYGGGKDMEQFVSVGDVVERPPDPNGIFDTYAIVTGFTLWNGSSYLRATTQGNIGPSTYTVMDSDAAKGRVALINAGWNITDGGADIPFASTELIIDVNAGDTFTIFSSGSNNNYSVDWGDGNGFSSTPYTGTSAIGPAYTTGGEKTIKINKDSSEKINALIFYNQVGTINKIKKISNWGTNAWDSLYRAFKCHDTAADRRVHPDFTVESPTPPNFSNGPNISSIFDRCNVNNNIFTNSQVSNWNVRSLNSLYGAFYKCFGFNEDISGWDTSYIISLDYAFTSCSSLNSDISNWDTSRLTTMHTAFSGCSSLNADLNTKDTGSGLAWDVSKVSGFNAALAGTSMSYNIDKWQIKTTGGVYFQSLFNGCNWPNLTLTPKTVTVGSGAYQKTYLAWDTQKVARMDFMIAGNSFNVDIGKWDTSSVTTLDSFAKTNSVFNNGGQPMNARQVTVGTGATARTYTAWDTSNVSSWKEVFRNATSFNQDIGNWDLSGATGNVYRILENASSFNHEVDWVLPTGFTPNYAWGWFFFAYTNMSTVNYTNTIVNFANTVYNNSGLYNATGNNIGGGQTFDSNMSGGANFANAWEARSYLTDTVASGGAGWTLSGDTVLPLLVPSTSSLSFNGSTEYIDVQASPRALVGNSNAYTISAYVFIEEADIAEENYFIIGAMSGTERWYFRVDDGYVGFAYGSIISSTTSTAITAGQWNHVAVTYNGTNTHKIYVDGGNPKYTSTSSTGQTITTNDAYIGALNNGTDSLHFKGKIDEVMVWNTELAQANIQTLANAVGSGNVVNPEQLSSGLQLWNRMGD</sequence>
<dbReference type="InterPro" id="IPR006558">
    <property type="entry name" value="LamG-like"/>
</dbReference>
<dbReference type="InterPro" id="IPR013320">
    <property type="entry name" value="ConA-like_dom_sf"/>
</dbReference>
<dbReference type="InterPro" id="IPR011889">
    <property type="entry name" value="Liste_lipo_26"/>
</dbReference>
<dbReference type="Pfam" id="PF13385">
    <property type="entry name" value="Laminin_G_3"/>
    <property type="match status" value="1"/>
</dbReference>
<organism evidence="4">
    <name type="scientific">uncultured marine virus</name>
    <dbReference type="NCBI Taxonomy" id="186617"/>
    <lineage>
        <taxon>Viruses</taxon>
        <taxon>environmental samples</taxon>
    </lineage>
</organism>
<dbReference type="InterPro" id="IPR005046">
    <property type="entry name" value="DUF285"/>
</dbReference>
<dbReference type="SMART" id="SM00560">
    <property type="entry name" value="LamGL"/>
    <property type="match status" value="1"/>
</dbReference>
<evidence type="ECO:0000259" key="3">
    <source>
        <dbReference type="SMART" id="SM00560"/>
    </source>
</evidence>
<dbReference type="Pfam" id="PF03382">
    <property type="entry name" value="DUF285"/>
    <property type="match status" value="6"/>
</dbReference>
<proteinExistence type="predicted"/>
<keyword evidence="1" id="KW-0732">Signal</keyword>
<evidence type="ECO:0000313" key="4">
    <source>
        <dbReference type="EMBL" id="AKH48666.1"/>
    </source>
</evidence>
<reference evidence="4" key="2">
    <citation type="submission" date="2015-03" db="EMBL/GenBank/DDBJ databases">
        <authorList>
            <person name="Chow C.-E.T."/>
            <person name="Winget D.M."/>
            <person name="White R.A.III."/>
            <person name="Hallam S.J."/>
            <person name="Suttle C.A."/>
        </authorList>
    </citation>
    <scope>NUCLEOTIDE SEQUENCE</scope>
    <source>
        <strain evidence="4">Oxic3_1</strain>
    </source>
</reference>